<keyword evidence="2" id="KW-0255">Endonuclease</keyword>
<evidence type="ECO:0000313" key="1">
    <source>
        <dbReference type="EMBL" id="MBA8801713.1"/>
    </source>
</evidence>
<dbReference type="InterPro" id="IPR035901">
    <property type="entry name" value="GIY-YIG_endonuc_sf"/>
</dbReference>
<name>A0A7W3PBL9_9ACTN</name>
<keyword evidence="2" id="KW-0378">Hydrolase</keyword>
<proteinExistence type="predicted"/>
<protein>
    <submittedName>
        <fullName evidence="2">Putative GIY-YIG superfamily endonuclease</fullName>
    </submittedName>
</protein>
<organism evidence="2 3">
    <name type="scientific">Nocardioides ginsengisegetis</name>
    <dbReference type="NCBI Taxonomy" id="661491"/>
    <lineage>
        <taxon>Bacteria</taxon>
        <taxon>Bacillati</taxon>
        <taxon>Actinomycetota</taxon>
        <taxon>Actinomycetes</taxon>
        <taxon>Propionibacteriales</taxon>
        <taxon>Nocardioidaceae</taxon>
        <taxon>Nocardioides</taxon>
    </lineage>
</organism>
<dbReference type="EMBL" id="JACGXA010000002">
    <property type="protein sequence ID" value="MBA8805574.1"/>
    <property type="molecule type" value="Genomic_DNA"/>
</dbReference>
<evidence type="ECO:0000313" key="3">
    <source>
        <dbReference type="Proteomes" id="UP000580910"/>
    </source>
</evidence>
<sequence length="133" mass="15580">MNRHQGETLGEWRARCDAMAERHEAAENYVYRAFDDAGRLLYIGCSLNVEQRLTVHRRESDWFRYCNTLRLAGPYRRSEAMRLERDAIESEGSYFNSPMSNMRLYQLGSPEHVTATQRLERYLAARADREVAA</sequence>
<dbReference type="SUPFAM" id="SSF82771">
    <property type="entry name" value="GIY-YIG endonuclease"/>
    <property type="match status" value="1"/>
</dbReference>
<keyword evidence="2" id="KW-0540">Nuclease</keyword>
<gene>
    <name evidence="1" type="ORF">FB382_000004</name>
    <name evidence="2" type="ORF">FB382_003919</name>
</gene>
<reference evidence="2 3" key="1">
    <citation type="submission" date="2020-07" db="EMBL/GenBank/DDBJ databases">
        <title>Sequencing the genomes of 1000 actinobacteria strains.</title>
        <authorList>
            <person name="Klenk H.-P."/>
        </authorList>
    </citation>
    <scope>NUCLEOTIDE SEQUENCE [LARGE SCALE GENOMIC DNA]</scope>
    <source>
        <strain evidence="2 3">DSM 21349</strain>
    </source>
</reference>
<comment type="caution">
    <text evidence="2">The sequence shown here is derived from an EMBL/GenBank/DDBJ whole genome shotgun (WGS) entry which is preliminary data.</text>
</comment>
<dbReference type="RefSeq" id="WP_182535681.1">
    <property type="nucleotide sequence ID" value="NZ_JACGXA010000001.1"/>
</dbReference>
<accession>A0A7W3PBL9</accession>
<dbReference type="GO" id="GO:0004519">
    <property type="term" value="F:endonuclease activity"/>
    <property type="evidence" value="ECO:0007669"/>
    <property type="project" value="UniProtKB-KW"/>
</dbReference>
<dbReference type="EMBL" id="JACGXA010000001">
    <property type="protein sequence ID" value="MBA8801713.1"/>
    <property type="molecule type" value="Genomic_DNA"/>
</dbReference>
<keyword evidence="3" id="KW-1185">Reference proteome</keyword>
<dbReference type="AlphaFoldDB" id="A0A7W3PBL9"/>
<evidence type="ECO:0000313" key="2">
    <source>
        <dbReference type="EMBL" id="MBA8805574.1"/>
    </source>
</evidence>
<dbReference type="Proteomes" id="UP000580910">
    <property type="component" value="Unassembled WGS sequence"/>
</dbReference>